<evidence type="ECO:0000259" key="1">
    <source>
        <dbReference type="Pfam" id="PF07883"/>
    </source>
</evidence>
<gene>
    <name evidence="2" type="ORF">FS935_05290</name>
</gene>
<organism evidence="2 3">
    <name type="scientific">Metabacillus litoralis</name>
    <dbReference type="NCBI Taxonomy" id="152268"/>
    <lineage>
        <taxon>Bacteria</taxon>
        <taxon>Bacillati</taxon>
        <taxon>Bacillota</taxon>
        <taxon>Bacilli</taxon>
        <taxon>Bacillales</taxon>
        <taxon>Bacillaceae</taxon>
        <taxon>Metabacillus</taxon>
    </lineage>
</organism>
<keyword evidence="3" id="KW-1185">Reference proteome</keyword>
<dbReference type="EMBL" id="VOQF01000003">
    <property type="protein sequence ID" value="TXC91801.1"/>
    <property type="molecule type" value="Genomic_DNA"/>
</dbReference>
<dbReference type="Proteomes" id="UP000321363">
    <property type="component" value="Unassembled WGS sequence"/>
</dbReference>
<proteinExistence type="predicted"/>
<dbReference type="PANTHER" id="PTHR40112">
    <property type="entry name" value="H2HPP ISOMERASE"/>
    <property type="match status" value="1"/>
</dbReference>
<protein>
    <submittedName>
        <fullName evidence="2">Cupin domain-containing protein</fullName>
    </submittedName>
</protein>
<dbReference type="InterPro" id="IPR011051">
    <property type="entry name" value="RmlC_Cupin_sf"/>
</dbReference>
<dbReference type="AlphaFoldDB" id="A0A5C6W322"/>
<dbReference type="InterPro" id="IPR052535">
    <property type="entry name" value="Bacilysin_H2HPP_isomerase"/>
</dbReference>
<dbReference type="PIRSF" id="PIRSF029883">
    <property type="entry name" value="KdgF"/>
    <property type="match status" value="1"/>
</dbReference>
<name>A0A5C6W322_9BACI</name>
<evidence type="ECO:0000313" key="2">
    <source>
        <dbReference type="EMBL" id="TXC91801.1"/>
    </source>
</evidence>
<dbReference type="RefSeq" id="WP_146946534.1">
    <property type="nucleotide sequence ID" value="NZ_VOQF01000003.1"/>
</dbReference>
<dbReference type="InterPro" id="IPR013096">
    <property type="entry name" value="Cupin_2"/>
</dbReference>
<comment type="caution">
    <text evidence="2">The sequence shown here is derived from an EMBL/GenBank/DDBJ whole genome shotgun (WGS) entry which is preliminary data.</text>
</comment>
<sequence length="107" mass="11894">MFVKGEVVESVEAANGVSRKLLSRGGGLMMTEVTFEKDAIGDIHYHIHEQISYIVQGSFEFNLDGEKKVVQKGDSIFIPSNAPHGVKALEQNSIILDIFTPQREDFL</sequence>
<evidence type="ECO:0000313" key="3">
    <source>
        <dbReference type="Proteomes" id="UP000321363"/>
    </source>
</evidence>
<dbReference type="PANTHER" id="PTHR40112:SF1">
    <property type="entry name" value="H2HPP ISOMERASE"/>
    <property type="match status" value="1"/>
</dbReference>
<reference evidence="2 3" key="1">
    <citation type="journal article" date="2005" name="Int. J. Syst. Evol. Microbiol.">
        <title>Bacillus litoralis sp. nov., isolated from a tidal flat of the Yellow Sea in Korea.</title>
        <authorList>
            <person name="Yoon J.H."/>
            <person name="Oh T.K."/>
        </authorList>
    </citation>
    <scope>NUCLEOTIDE SEQUENCE [LARGE SCALE GENOMIC DNA]</scope>
    <source>
        <strain evidence="2 3">SW-211</strain>
    </source>
</reference>
<feature type="domain" description="Cupin type-2" evidence="1">
    <location>
        <begin position="32"/>
        <end position="90"/>
    </location>
</feature>
<dbReference type="SUPFAM" id="SSF51182">
    <property type="entry name" value="RmlC-like cupins"/>
    <property type="match status" value="1"/>
</dbReference>
<accession>A0A5C6W322</accession>
<dbReference type="InterPro" id="IPR014710">
    <property type="entry name" value="RmlC-like_jellyroll"/>
</dbReference>
<dbReference type="CDD" id="cd02238">
    <property type="entry name" value="cupin_KdgF"/>
    <property type="match status" value="1"/>
</dbReference>
<dbReference type="Gene3D" id="2.60.120.10">
    <property type="entry name" value="Jelly Rolls"/>
    <property type="match status" value="1"/>
</dbReference>
<dbReference type="Pfam" id="PF07883">
    <property type="entry name" value="Cupin_2"/>
    <property type="match status" value="1"/>
</dbReference>
<dbReference type="InterPro" id="IPR025499">
    <property type="entry name" value="KdgF"/>
</dbReference>
<dbReference type="OrthoDB" id="9811153at2"/>